<gene>
    <name evidence="2" type="ORF">NW768_006750</name>
</gene>
<sequence length="311" mass="33888">MLASDYDLEDKAIVIPSKAVATEMFQENLKESLSKLDLGGDLSARGLHNPELMNLIIFGATTAFDKTFTVMYKQKTKQPLDNRPSAIAGPAREAQDDGEWHQPLVTDLTEISSQDGEITALALGEVPNPTFQHVSEVDLLTEIGGLENDFPIELLSWDQPQHQRQSQFFPQPDHGELLVENHDCNLCGASFKTRVHLLAHVCAPASAEEGSSTEPISASLQENVHIGFDITKMSGVENRGNALDGNLVADSNGNTSVEMGGPPDATAQNTSTALEDGNSEQPQSLRMLVDDFADWWSQSDPDFGDSNWVLQ</sequence>
<organism evidence="2 3">
    <name type="scientific">Fusarium equiseti</name>
    <name type="common">Fusarium scirpi</name>
    <dbReference type="NCBI Taxonomy" id="61235"/>
    <lineage>
        <taxon>Eukaryota</taxon>
        <taxon>Fungi</taxon>
        <taxon>Dikarya</taxon>
        <taxon>Ascomycota</taxon>
        <taxon>Pezizomycotina</taxon>
        <taxon>Sordariomycetes</taxon>
        <taxon>Hypocreomycetidae</taxon>
        <taxon>Hypocreales</taxon>
        <taxon>Nectriaceae</taxon>
        <taxon>Fusarium</taxon>
        <taxon>Fusarium incarnatum-equiseti species complex</taxon>
    </lineage>
</organism>
<evidence type="ECO:0008006" key="4">
    <source>
        <dbReference type="Google" id="ProtNLM"/>
    </source>
</evidence>
<name>A0ABQ8R9E3_FUSEQ</name>
<accession>A0ABQ8R9E3</accession>
<proteinExistence type="predicted"/>
<comment type="caution">
    <text evidence="2">The sequence shown here is derived from an EMBL/GenBank/DDBJ whole genome shotgun (WGS) entry which is preliminary data.</text>
</comment>
<dbReference type="Proteomes" id="UP001152024">
    <property type="component" value="Unassembled WGS sequence"/>
</dbReference>
<reference evidence="2" key="1">
    <citation type="submission" date="2022-09" db="EMBL/GenBank/DDBJ databases">
        <title>Fusarium specimens isolated from Avocado Roots.</title>
        <authorList>
            <person name="Stajich J."/>
            <person name="Roper C."/>
            <person name="Heimlech-Rivalta G."/>
        </authorList>
    </citation>
    <scope>NUCLEOTIDE SEQUENCE</scope>
    <source>
        <strain evidence="2">CF00095</strain>
    </source>
</reference>
<protein>
    <recommendedName>
        <fullName evidence="4">C2H2-type domain-containing protein</fullName>
    </recommendedName>
</protein>
<feature type="compositionally biased region" description="Polar residues" evidence="1">
    <location>
        <begin position="266"/>
        <end position="281"/>
    </location>
</feature>
<evidence type="ECO:0000313" key="2">
    <source>
        <dbReference type="EMBL" id="KAJ4129781.1"/>
    </source>
</evidence>
<evidence type="ECO:0000256" key="1">
    <source>
        <dbReference type="SAM" id="MobiDB-lite"/>
    </source>
</evidence>
<dbReference type="EMBL" id="JAOQBH010000010">
    <property type="protein sequence ID" value="KAJ4129781.1"/>
    <property type="molecule type" value="Genomic_DNA"/>
</dbReference>
<feature type="region of interest" description="Disordered" evidence="1">
    <location>
        <begin position="250"/>
        <end position="281"/>
    </location>
</feature>
<evidence type="ECO:0000313" key="3">
    <source>
        <dbReference type="Proteomes" id="UP001152024"/>
    </source>
</evidence>
<keyword evidence="3" id="KW-1185">Reference proteome</keyword>